<gene>
    <name evidence="2" type="ORF">B7492_15205</name>
</gene>
<evidence type="ECO:0000313" key="3">
    <source>
        <dbReference type="Proteomes" id="UP000192932"/>
    </source>
</evidence>
<dbReference type="EMBL" id="CP020743">
    <property type="protein sequence ID" value="ARJ22488.1"/>
    <property type="molecule type" value="Genomic_DNA"/>
</dbReference>
<dbReference type="RefSeq" id="WP_085311604.1">
    <property type="nucleotide sequence ID" value="NZ_CP020743.1"/>
</dbReference>
<feature type="compositionally biased region" description="Basic and acidic residues" evidence="1">
    <location>
        <begin position="1"/>
        <end position="17"/>
    </location>
</feature>
<reference evidence="2 3" key="1">
    <citation type="submission" date="2017-04" db="EMBL/GenBank/DDBJ databases">
        <title>The Characteristic of a Fine Plant Growth-Promoting Rhizobacteria Bacillus mycoides Gnyt1 and its Whole Genome Sequencing Analysis.</title>
        <authorList>
            <person name="Li J.H."/>
            <person name="Yao T."/>
        </authorList>
    </citation>
    <scope>NUCLEOTIDE SEQUENCE [LARGE SCALE GENOMIC DNA]</scope>
    <source>
        <strain evidence="2 3">Gnyt1</strain>
    </source>
</reference>
<proteinExistence type="predicted"/>
<feature type="region of interest" description="Disordered" evidence="1">
    <location>
        <begin position="1"/>
        <end position="20"/>
    </location>
</feature>
<evidence type="ECO:0000313" key="2">
    <source>
        <dbReference type="EMBL" id="ARJ22488.1"/>
    </source>
</evidence>
<sequence length="97" mass="10677">MTTLEGGKKNSENEQPGRIENQVYSNRVVRSEFDKHWETCISKSGYVIYVATSDHAEVIVLLSDGSSKLLIFEKGGKVIVGGGGTSHYSKPYIARNI</sequence>
<evidence type="ECO:0000256" key="1">
    <source>
        <dbReference type="SAM" id="MobiDB-lite"/>
    </source>
</evidence>
<dbReference type="Proteomes" id="UP000192932">
    <property type="component" value="Chromosome"/>
</dbReference>
<organism evidence="2 3">
    <name type="scientific">Bacillus mycoides</name>
    <dbReference type="NCBI Taxonomy" id="1405"/>
    <lineage>
        <taxon>Bacteria</taxon>
        <taxon>Bacillati</taxon>
        <taxon>Bacillota</taxon>
        <taxon>Bacilli</taxon>
        <taxon>Bacillales</taxon>
        <taxon>Bacillaceae</taxon>
        <taxon>Bacillus</taxon>
        <taxon>Bacillus cereus group</taxon>
    </lineage>
</organism>
<protein>
    <submittedName>
        <fullName evidence="2">Uncharacterized protein</fullName>
    </submittedName>
</protein>
<accession>A0A1W6A9F4</accession>
<dbReference type="AlphaFoldDB" id="A0A1W6A9F4"/>
<name>A0A1W6A9F4_BACMY</name>